<feature type="compositionally biased region" description="Basic and acidic residues" evidence="1">
    <location>
        <begin position="55"/>
        <end position="66"/>
    </location>
</feature>
<evidence type="ECO:0000313" key="3">
    <source>
        <dbReference type="Proteomes" id="UP000269998"/>
    </source>
</evidence>
<sequence length="66" mass="7292">MGDIAEAFRDHLRSLSDTEWDALVAEVRTPKPCASPTMASEVTQSERIGTGRNEGLAEARRRGYID</sequence>
<protein>
    <submittedName>
        <fullName evidence="2">Uncharacterized protein</fullName>
    </submittedName>
</protein>
<name>A0A447GHN2_9MYCO</name>
<organism evidence="2 3">
    <name type="scientific">Mycobacterium basiliense</name>
    <dbReference type="NCBI Taxonomy" id="2094119"/>
    <lineage>
        <taxon>Bacteria</taxon>
        <taxon>Bacillati</taxon>
        <taxon>Actinomycetota</taxon>
        <taxon>Actinomycetes</taxon>
        <taxon>Mycobacteriales</taxon>
        <taxon>Mycobacteriaceae</taxon>
        <taxon>Mycobacterium</taxon>
    </lineage>
</organism>
<feature type="compositionally biased region" description="Polar residues" evidence="1">
    <location>
        <begin position="37"/>
        <end position="47"/>
    </location>
</feature>
<dbReference type="KEGG" id="mbai:MB901379_03585"/>
<reference evidence="3" key="1">
    <citation type="submission" date="2018-02" db="EMBL/GenBank/DDBJ databases">
        <authorList>
            <person name="Seth-Smith MB H."/>
            <person name="Seth-Smith H."/>
        </authorList>
    </citation>
    <scope>NUCLEOTIDE SEQUENCE [LARGE SCALE GENOMIC DNA]</scope>
</reference>
<evidence type="ECO:0000256" key="1">
    <source>
        <dbReference type="SAM" id="MobiDB-lite"/>
    </source>
</evidence>
<dbReference type="EMBL" id="LR130759">
    <property type="protein sequence ID" value="VDM89992.1"/>
    <property type="molecule type" value="Genomic_DNA"/>
</dbReference>
<dbReference type="RefSeq" id="WP_158017743.1">
    <property type="nucleotide sequence ID" value="NZ_CBCSKE010000011.1"/>
</dbReference>
<accession>A0A447GHN2</accession>
<keyword evidence="3" id="KW-1185">Reference proteome</keyword>
<feature type="region of interest" description="Disordered" evidence="1">
    <location>
        <begin position="32"/>
        <end position="66"/>
    </location>
</feature>
<gene>
    <name evidence="2" type="ORF">MB901379_03585</name>
</gene>
<dbReference type="OrthoDB" id="4747261at2"/>
<dbReference type="Proteomes" id="UP000269998">
    <property type="component" value="Chromosome"/>
</dbReference>
<proteinExistence type="predicted"/>
<evidence type="ECO:0000313" key="2">
    <source>
        <dbReference type="EMBL" id="VDM89992.1"/>
    </source>
</evidence>
<dbReference type="AlphaFoldDB" id="A0A447GHN2"/>